<dbReference type="Proteomes" id="UP001652680">
    <property type="component" value="Unassembled WGS sequence"/>
</dbReference>
<proteinExistence type="predicted"/>
<protein>
    <recommendedName>
        <fullName evidence="1">Retrotransposon gag domain-containing protein</fullName>
    </recommendedName>
</protein>
<sequence>MIISKVQQWFDIFEQNSDAYELTFKQMYVHARGKMAGTAKWFLQSVCVNDYNELKRGLIDEFASSANSADVHRQLQNRKKQKSETFHEYILQLRQIAAAGKVEESAILRYVVNGLVDMKNEYKAILYSCKTLKSLREQYGIIEQLDDKPRRSWNQQKKTSGRKNFVSSVVQQSIKSKIASLRQNALGAMKMVICPEIAL</sequence>
<name>A0ABM5J2A5_DRORH</name>
<dbReference type="RefSeq" id="XP_044312952.1">
    <property type="nucleotide sequence ID" value="XM_044457017.1"/>
</dbReference>
<reference evidence="2" key="2">
    <citation type="submission" date="2025-05" db="UniProtKB">
        <authorList>
            <consortium name="EnsemblMetazoa"/>
        </authorList>
    </citation>
    <scope>IDENTIFICATION</scope>
</reference>
<accession>A0ABM5J2A5</accession>
<evidence type="ECO:0000313" key="2">
    <source>
        <dbReference type="EnsemblMetazoa" id="XP_044312952.1"/>
    </source>
</evidence>
<dbReference type="GeneID" id="123037224"/>
<keyword evidence="3" id="KW-1185">Reference proteome</keyword>
<evidence type="ECO:0000259" key="1">
    <source>
        <dbReference type="Pfam" id="PF03732"/>
    </source>
</evidence>
<feature type="domain" description="Retrotransposon gag" evidence="1">
    <location>
        <begin position="43"/>
        <end position="115"/>
    </location>
</feature>
<dbReference type="EnsemblMetazoa" id="XM_044457017.1">
    <property type="protein sequence ID" value="XP_044312952.1"/>
    <property type="gene ID" value="LOC123037224"/>
</dbReference>
<dbReference type="Pfam" id="PF03732">
    <property type="entry name" value="Retrotrans_gag"/>
    <property type="match status" value="1"/>
</dbReference>
<evidence type="ECO:0000313" key="3">
    <source>
        <dbReference type="Proteomes" id="UP001652680"/>
    </source>
</evidence>
<reference evidence="3" key="1">
    <citation type="journal article" date="2021" name="Elife">
        <title>Highly contiguous assemblies of 101 drosophilid genomes.</title>
        <authorList>
            <person name="Kim B.Y."/>
            <person name="Wang J.R."/>
            <person name="Miller D.E."/>
            <person name="Barmina O."/>
            <person name="Delaney E."/>
            <person name="Thompson A."/>
            <person name="Comeault A.A."/>
            <person name="Peede D."/>
            <person name="D'Agostino E.R."/>
            <person name="Pelaez J."/>
            <person name="Aguilar J.M."/>
            <person name="Haji D."/>
            <person name="Matsunaga T."/>
            <person name="Armstrong E.E."/>
            <person name="Zych M."/>
            <person name="Ogawa Y."/>
            <person name="Stamenkovic-Radak M."/>
            <person name="Jelic M."/>
            <person name="Veselinovic M.S."/>
            <person name="Tanaskovic M."/>
            <person name="Eric P."/>
            <person name="Gao J.J."/>
            <person name="Katoh T.K."/>
            <person name="Toda M.J."/>
            <person name="Watabe H."/>
            <person name="Watada M."/>
            <person name="Davis J.S."/>
            <person name="Moyle L.C."/>
            <person name="Manoli G."/>
            <person name="Bertolini E."/>
            <person name="Kostal V."/>
            <person name="Hawley R.S."/>
            <person name="Takahashi A."/>
            <person name="Jones C.D."/>
            <person name="Price D.K."/>
            <person name="Whiteman N."/>
            <person name="Kopp A."/>
            <person name="Matute D.R."/>
            <person name="Petrov D.A."/>
        </authorList>
    </citation>
    <scope>NUCLEOTIDE SEQUENCE [LARGE SCALE GENOMIC DNA]</scope>
</reference>
<dbReference type="InterPro" id="IPR005162">
    <property type="entry name" value="Retrotrans_gag_dom"/>
</dbReference>
<organism evidence="2 3">
    <name type="scientific">Drosophila rhopaloa</name>
    <name type="common">Fruit fly</name>
    <dbReference type="NCBI Taxonomy" id="1041015"/>
    <lineage>
        <taxon>Eukaryota</taxon>
        <taxon>Metazoa</taxon>
        <taxon>Ecdysozoa</taxon>
        <taxon>Arthropoda</taxon>
        <taxon>Hexapoda</taxon>
        <taxon>Insecta</taxon>
        <taxon>Pterygota</taxon>
        <taxon>Neoptera</taxon>
        <taxon>Endopterygota</taxon>
        <taxon>Diptera</taxon>
        <taxon>Brachycera</taxon>
        <taxon>Muscomorpha</taxon>
        <taxon>Ephydroidea</taxon>
        <taxon>Drosophilidae</taxon>
        <taxon>Drosophila</taxon>
        <taxon>Sophophora</taxon>
    </lineage>
</organism>